<feature type="transmembrane region" description="Helical" evidence="6">
    <location>
        <begin position="147"/>
        <end position="168"/>
    </location>
</feature>
<feature type="transmembrane region" description="Helical" evidence="6">
    <location>
        <begin position="234"/>
        <end position="252"/>
    </location>
</feature>
<proteinExistence type="predicted"/>
<dbReference type="EMBL" id="CAXLJM020000108">
    <property type="protein sequence ID" value="CAL8135453.1"/>
    <property type="molecule type" value="Genomic_DNA"/>
</dbReference>
<evidence type="ECO:0008006" key="9">
    <source>
        <dbReference type="Google" id="ProtNLM"/>
    </source>
</evidence>
<dbReference type="Gene3D" id="1.20.1740.10">
    <property type="entry name" value="Amino acid/polyamine transporter I"/>
    <property type="match status" value="1"/>
</dbReference>
<dbReference type="InterPro" id="IPR002293">
    <property type="entry name" value="AA/rel_permease1"/>
</dbReference>
<dbReference type="PANTHER" id="PTHR11785">
    <property type="entry name" value="AMINO ACID TRANSPORTER"/>
    <property type="match status" value="1"/>
</dbReference>
<accession>A0ABP1RTU7</accession>
<evidence type="ECO:0000256" key="1">
    <source>
        <dbReference type="ARBA" id="ARBA00004141"/>
    </source>
</evidence>
<dbReference type="Pfam" id="PF13520">
    <property type="entry name" value="AA_permease_2"/>
    <property type="match status" value="1"/>
</dbReference>
<evidence type="ECO:0000256" key="4">
    <source>
        <dbReference type="ARBA" id="ARBA00023136"/>
    </source>
</evidence>
<gene>
    <name evidence="7" type="ORF">ODALV1_LOCUS25993</name>
</gene>
<evidence type="ECO:0000256" key="3">
    <source>
        <dbReference type="ARBA" id="ARBA00022989"/>
    </source>
</evidence>
<comment type="caution">
    <text evidence="7">The sequence shown here is derived from an EMBL/GenBank/DDBJ whole genome shotgun (WGS) entry which is preliminary data.</text>
</comment>
<keyword evidence="3 6" id="KW-1133">Transmembrane helix</keyword>
<feature type="transmembrane region" description="Helical" evidence="6">
    <location>
        <begin position="340"/>
        <end position="361"/>
    </location>
</feature>
<evidence type="ECO:0000313" key="8">
    <source>
        <dbReference type="Proteomes" id="UP001642540"/>
    </source>
</evidence>
<feature type="transmembrane region" description="Helical" evidence="6">
    <location>
        <begin position="115"/>
        <end position="135"/>
    </location>
</feature>
<feature type="transmembrane region" description="Helical" evidence="6">
    <location>
        <begin position="210"/>
        <end position="228"/>
    </location>
</feature>
<keyword evidence="4 6" id="KW-0472">Membrane</keyword>
<feature type="transmembrane region" description="Helical" evidence="6">
    <location>
        <begin position="188"/>
        <end position="205"/>
    </location>
</feature>
<feature type="transmembrane region" description="Helical" evidence="6">
    <location>
        <begin position="497"/>
        <end position="520"/>
    </location>
</feature>
<dbReference type="Proteomes" id="UP001642540">
    <property type="component" value="Unassembled WGS sequence"/>
</dbReference>
<keyword evidence="8" id="KW-1185">Reference proteome</keyword>
<feature type="transmembrane region" description="Helical" evidence="6">
    <location>
        <begin position="264"/>
        <end position="284"/>
    </location>
</feature>
<dbReference type="PANTHER" id="PTHR11785:SF512">
    <property type="entry name" value="SOBREMESA, ISOFORM B"/>
    <property type="match status" value="1"/>
</dbReference>
<evidence type="ECO:0000256" key="5">
    <source>
        <dbReference type="SAM" id="MobiDB-lite"/>
    </source>
</evidence>
<feature type="transmembrane region" description="Helical" evidence="6">
    <location>
        <begin position="467"/>
        <end position="485"/>
    </location>
</feature>
<organism evidence="7 8">
    <name type="scientific">Orchesella dallaii</name>
    <dbReference type="NCBI Taxonomy" id="48710"/>
    <lineage>
        <taxon>Eukaryota</taxon>
        <taxon>Metazoa</taxon>
        <taxon>Ecdysozoa</taxon>
        <taxon>Arthropoda</taxon>
        <taxon>Hexapoda</taxon>
        <taxon>Collembola</taxon>
        <taxon>Entomobryomorpha</taxon>
        <taxon>Entomobryoidea</taxon>
        <taxon>Orchesellidae</taxon>
        <taxon>Orchesellinae</taxon>
        <taxon>Orchesella</taxon>
    </lineage>
</organism>
<reference evidence="7 8" key="1">
    <citation type="submission" date="2024-08" db="EMBL/GenBank/DDBJ databases">
        <authorList>
            <person name="Cucini C."/>
            <person name="Frati F."/>
        </authorList>
    </citation>
    <scope>NUCLEOTIDE SEQUENCE [LARGE SCALE GENOMIC DNA]</scope>
</reference>
<feature type="transmembrane region" description="Helical" evidence="6">
    <location>
        <begin position="393"/>
        <end position="419"/>
    </location>
</feature>
<dbReference type="InterPro" id="IPR050598">
    <property type="entry name" value="AminoAcid_Transporter"/>
</dbReference>
<keyword evidence="2 6" id="KW-0812">Transmembrane</keyword>
<feature type="region of interest" description="Disordered" evidence="5">
    <location>
        <begin position="42"/>
        <end position="67"/>
    </location>
</feature>
<evidence type="ECO:0000256" key="6">
    <source>
        <dbReference type="SAM" id="Phobius"/>
    </source>
</evidence>
<protein>
    <recommendedName>
        <fullName evidence="9">B(0,+)-type amino acid transporter 1</fullName>
    </recommendedName>
</protein>
<feature type="transmembrane region" description="Helical" evidence="6">
    <location>
        <begin position="526"/>
        <end position="544"/>
    </location>
</feature>
<evidence type="ECO:0000313" key="7">
    <source>
        <dbReference type="EMBL" id="CAL8135453.1"/>
    </source>
</evidence>
<name>A0ABP1RTU7_9HEXA</name>
<evidence type="ECO:0000256" key="2">
    <source>
        <dbReference type="ARBA" id="ARBA00022692"/>
    </source>
</evidence>
<sequence>MKCRGILESIFLFPNISNNTSAQLENEKYDFSGNIQSSGLISQHQYQSHAHQRNRRPNAEFGGGGGNNNATRRCIRQCNSLEAGVNLPNGMSNGGHHLERSFSIPTDTVNLKRRVGLFSGVALIVGTMIGSGIFVSPREVLERTGSVGMFLVVWLVCGIMSLLGALAYAELGTMNTSSGAEYAYFLDAFGPVPAFLFSWVSTLVLKPSQLAIICLTFAQYSVEAFLSFPAPESAVKLVCLATIALILFINCYSVDLATGVQNMFCSAKLIAIGIVCVGGLYKFASGSSATPDFGFSGTETSPGVLALSFYSGLWAYDGWNNLNYCTEELIDAHKNLPRSIILGIPLVTACYIFINVAYLFVMTPEQVVASDAVAVTFADIIMGNWGGAPYMRFIIPLCVAISTFGAANGTLFVAGRLCFATSREGQFSDILSYITVGRYTPIPALIFHAVIAGCMVVAGNITSLIDFFSFSAWIFYGGAMLAVIVQRFTRPDAHRPYKVPIIIPWVMLIASTYLVIAPIIDEPRWEYLYATMFIVAGLIFYIPFVHYKLTIKFMVPVTIFLQKLFMVAPTDMMEEERCFL</sequence>
<comment type="subcellular location">
    <subcellularLocation>
        <location evidence="1">Membrane</location>
        <topology evidence="1">Multi-pass membrane protein</topology>
    </subcellularLocation>
</comment>
<feature type="transmembrane region" description="Helical" evidence="6">
    <location>
        <begin position="440"/>
        <end position="461"/>
    </location>
</feature>